<evidence type="ECO:0000313" key="2">
    <source>
        <dbReference type="Proteomes" id="UP001152795"/>
    </source>
</evidence>
<dbReference type="OrthoDB" id="8046937at2759"/>
<keyword evidence="2" id="KW-1185">Reference proteome</keyword>
<protein>
    <submittedName>
        <fullName evidence="1">Uncharacterized protein</fullName>
    </submittedName>
</protein>
<gene>
    <name evidence="1" type="ORF">PACLA_8A048618</name>
</gene>
<evidence type="ECO:0000313" key="1">
    <source>
        <dbReference type="EMBL" id="CAB4012051.1"/>
    </source>
</evidence>
<dbReference type="PANTHER" id="PTHR47331">
    <property type="entry name" value="PHD-TYPE DOMAIN-CONTAINING PROTEIN"/>
    <property type="match status" value="1"/>
</dbReference>
<reference evidence="1" key="1">
    <citation type="submission" date="2020-04" db="EMBL/GenBank/DDBJ databases">
        <authorList>
            <person name="Alioto T."/>
            <person name="Alioto T."/>
            <person name="Gomez Garrido J."/>
        </authorList>
    </citation>
    <scope>NUCLEOTIDE SEQUENCE</scope>
    <source>
        <strain evidence="1">A484AB</strain>
    </source>
</reference>
<dbReference type="Proteomes" id="UP001152795">
    <property type="component" value="Unassembled WGS sequence"/>
</dbReference>
<comment type="caution">
    <text evidence="1">The sequence shown here is derived from an EMBL/GenBank/DDBJ whole genome shotgun (WGS) entry which is preliminary data.</text>
</comment>
<accession>A0A6S7J3S0</accession>
<name>A0A6S7J3S0_PARCT</name>
<dbReference type="AlphaFoldDB" id="A0A6S7J3S0"/>
<organism evidence="1 2">
    <name type="scientific">Paramuricea clavata</name>
    <name type="common">Red gorgonian</name>
    <name type="synonym">Violescent sea-whip</name>
    <dbReference type="NCBI Taxonomy" id="317549"/>
    <lineage>
        <taxon>Eukaryota</taxon>
        <taxon>Metazoa</taxon>
        <taxon>Cnidaria</taxon>
        <taxon>Anthozoa</taxon>
        <taxon>Octocorallia</taxon>
        <taxon>Malacalcyonacea</taxon>
        <taxon>Plexauridae</taxon>
        <taxon>Paramuricea</taxon>
    </lineage>
</organism>
<dbReference type="EMBL" id="CACRXK020007358">
    <property type="protein sequence ID" value="CAB4012051.1"/>
    <property type="molecule type" value="Genomic_DNA"/>
</dbReference>
<sequence length="393" mass="44033">MREARDLVGGLRMEVRARFNHHMDAVQHIIMHHLFSPANFEVRTSCRTITVAEDGDALLQFSIQLTSCTNTLKEIGSLSKLDHPENLKKIINRLPFGMRLKGCDTVDHIIEKEGRDVTIEDMTEFVTAKARAATHTIFGKIVNENKGKQEDNKGKRQFGSRVSGFSTQGVLGKPNKSICLCNANHWLSRCDKFRKLSLEERKKYKDVQESTQPFFTQGLLKLMERTTEKGRLQSNGYVKISSKSSQLNSSSVTGLAIVPVRVKAKGRSEVVETYAFLDLGSNTSFCTESLLKKLKDQGEKTKLSLTTMLGEGTPTECSMVKLEIFDLDNQSRVELAKVYSTPSLPIRSDCIGKQEDIDRWPHLQGISIPHIEAEIGLLIGSDAPEILQPQEHC</sequence>
<proteinExistence type="predicted"/>
<dbReference type="PANTHER" id="PTHR47331:SF1">
    <property type="entry name" value="GAG-LIKE PROTEIN"/>
    <property type="match status" value="1"/>
</dbReference>